<evidence type="ECO:0000256" key="4">
    <source>
        <dbReference type="ARBA" id="ARBA00022982"/>
    </source>
</evidence>
<comment type="caution">
    <text evidence="10">The sequence shown here is derived from an EMBL/GenBank/DDBJ whole genome shotgun (WGS) entry which is preliminary data.</text>
</comment>
<dbReference type="PANTHER" id="PTHR11961">
    <property type="entry name" value="CYTOCHROME C"/>
    <property type="match status" value="1"/>
</dbReference>
<dbReference type="Proteomes" id="UP000628854">
    <property type="component" value="Unassembled WGS sequence"/>
</dbReference>
<evidence type="ECO:0000313" key="11">
    <source>
        <dbReference type="Proteomes" id="UP000628854"/>
    </source>
</evidence>
<dbReference type="RefSeq" id="WP_084393857.1">
    <property type="nucleotide sequence ID" value="NZ_BMKF01000001.1"/>
</dbReference>
<feature type="chain" id="PRO_5047320721" evidence="8">
    <location>
        <begin position="19"/>
        <end position="180"/>
    </location>
</feature>
<evidence type="ECO:0000256" key="6">
    <source>
        <dbReference type="PROSITE-ProRule" id="PRU00433"/>
    </source>
</evidence>
<dbReference type="InterPro" id="IPR009056">
    <property type="entry name" value="Cyt_c-like_dom"/>
</dbReference>
<keyword evidence="3 6" id="KW-0479">Metal-binding</keyword>
<evidence type="ECO:0000256" key="7">
    <source>
        <dbReference type="SAM" id="MobiDB-lite"/>
    </source>
</evidence>
<dbReference type="InterPro" id="IPR036909">
    <property type="entry name" value="Cyt_c-like_dom_sf"/>
</dbReference>
<feature type="region of interest" description="Disordered" evidence="7">
    <location>
        <begin position="24"/>
        <end position="58"/>
    </location>
</feature>
<proteinExistence type="predicted"/>
<evidence type="ECO:0000256" key="8">
    <source>
        <dbReference type="SAM" id="SignalP"/>
    </source>
</evidence>
<feature type="compositionally biased region" description="Polar residues" evidence="7">
    <location>
        <begin position="24"/>
        <end position="36"/>
    </location>
</feature>
<dbReference type="PROSITE" id="PS51007">
    <property type="entry name" value="CYTC"/>
    <property type="match status" value="1"/>
</dbReference>
<dbReference type="SUPFAM" id="SSF46626">
    <property type="entry name" value="Cytochrome c"/>
    <property type="match status" value="1"/>
</dbReference>
<evidence type="ECO:0000256" key="1">
    <source>
        <dbReference type="ARBA" id="ARBA00022448"/>
    </source>
</evidence>
<feature type="signal peptide" evidence="8">
    <location>
        <begin position="1"/>
        <end position="18"/>
    </location>
</feature>
<dbReference type="InterPro" id="IPR002327">
    <property type="entry name" value="Cyt_c_1A/1B"/>
</dbReference>
<keyword evidence="1" id="KW-0813">Transport</keyword>
<evidence type="ECO:0000313" key="10">
    <source>
        <dbReference type="EMBL" id="GGB58599.1"/>
    </source>
</evidence>
<keyword evidence="8" id="KW-0732">Signal</keyword>
<sequence>MPEFKTIFSIFSALAVLAACGGVENQSPDAPQQPEITSTGSGGDTSSARSPEGSGDFSALPAPYSEASYSLGRRTFKLCAACHTVTEGGQNLVGPNLHGIFGRKAGSLERFNYSSALKEADFVWTPKHVDEWLANPKSYLPGNNMSFLGVRKPTDRTAVIAYLMLESGYTPPAAPPSEDP</sequence>
<keyword evidence="4" id="KW-0249">Electron transport</keyword>
<gene>
    <name evidence="10" type="ORF">GCM10011503_03740</name>
</gene>
<dbReference type="EMBL" id="BMKF01000001">
    <property type="protein sequence ID" value="GGB58599.1"/>
    <property type="molecule type" value="Genomic_DNA"/>
</dbReference>
<organism evidence="10 11">
    <name type="scientific">Henriciella pelagia</name>
    <dbReference type="NCBI Taxonomy" id="1977912"/>
    <lineage>
        <taxon>Bacteria</taxon>
        <taxon>Pseudomonadati</taxon>
        <taxon>Pseudomonadota</taxon>
        <taxon>Alphaproteobacteria</taxon>
        <taxon>Hyphomonadales</taxon>
        <taxon>Hyphomonadaceae</taxon>
        <taxon>Henriciella</taxon>
    </lineage>
</organism>
<evidence type="ECO:0000259" key="9">
    <source>
        <dbReference type="PROSITE" id="PS51007"/>
    </source>
</evidence>
<evidence type="ECO:0000256" key="5">
    <source>
        <dbReference type="ARBA" id="ARBA00023004"/>
    </source>
</evidence>
<accession>A0ABQ1J2N8</accession>
<dbReference type="PROSITE" id="PS51257">
    <property type="entry name" value="PROKAR_LIPOPROTEIN"/>
    <property type="match status" value="1"/>
</dbReference>
<feature type="domain" description="Cytochrome c" evidence="9">
    <location>
        <begin position="67"/>
        <end position="167"/>
    </location>
</feature>
<reference evidence="11" key="1">
    <citation type="journal article" date="2019" name="Int. J. Syst. Evol. Microbiol.">
        <title>The Global Catalogue of Microorganisms (GCM) 10K type strain sequencing project: providing services to taxonomists for standard genome sequencing and annotation.</title>
        <authorList>
            <consortium name="The Broad Institute Genomics Platform"/>
            <consortium name="The Broad Institute Genome Sequencing Center for Infectious Disease"/>
            <person name="Wu L."/>
            <person name="Ma J."/>
        </authorList>
    </citation>
    <scope>NUCLEOTIDE SEQUENCE [LARGE SCALE GENOMIC DNA]</scope>
    <source>
        <strain evidence="11">CGMCC 1.15928</strain>
    </source>
</reference>
<dbReference type="Pfam" id="PF00034">
    <property type="entry name" value="Cytochrom_C"/>
    <property type="match status" value="1"/>
</dbReference>
<name>A0ABQ1J2N8_9PROT</name>
<keyword evidence="2 6" id="KW-0349">Heme</keyword>
<keyword evidence="5 6" id="KW-0408">Iron</keyword>
<keyword evidence="11" id="KW-1185">Reference proteome</keyword>
<dbReference type="Gene3D" id="1.10.760.10">
    <property type="entry name" value="Cytochrome c-like domain"/>
    <property type="match status" value="1"/>
</dbReference>
<evidence type="ECO:0000256" key="2">
    <source>
        <dbReference type="ARBA" id="ARBA00022617"/>
    </source>
</evidence>
<protein>
    <submittedName>
        <fullName evidence="10">Cytochrome c</fullName>
    </submittedName>
</protein>
<dbReference type="PRINTS" id="PR00604">
    <property type="entry name" value="CYTCHRMECIAB"/>
</dbReference>
<evidence type="ECO:0000256" key="3">
    <source>
        <dbReference type="ARBA" id="ARBA00022723"/>
    </source>
</evidence>